<gene>
    <name evidence="1" type="ORF">ALO_01534</name>
</gene>
<dbReference type="PANTHER" id="PTHR21174">
    <property type="match status" value="1"/>
</dbReference>
<proteinExistence type="predicted"/>
<protein>
    <submittedName>
        <fullName evidence="1">Uncharacterized protein</fullName>
    </submittedName>
</protein>
<name>F7NE44_9FIRM</name>
<reference evidence="1 2" key="1">
    <citation type="journal article" date="2011" name="EMBO J.">
        <title>Structural diversity of bacterial flagellar motors.</title>
        <authorList>
            <person name="Chen S."/>
            <person name="Beeby M."/>
            <person name="Murphy G.E."/>
            <person name="Leadbetter J.R."/>
            <person name="Hendrixson D.R."/>
            <person name="Briegel A."/>
            <person name="Li Z."/>
            <person name="Shi J."/>
            <person name="Tocheva E.I."/>
            <person name="Muller A."/>
            <person name="Dobro M.J."/>
            <person name="Jensen G.J."/>
        </authorList>
    </citation>
    <scope>NUCLEOTIDE SEQUENCE [LARGE SCALE GENOMIC DNA]</scope>
    <source>
        <strain evidence="1 2">DSM 6540</strain>
    </source>
</reference>
<dbReference type="RefSeq" id="WP_004092087.1">
    <property type="nucleotide sequence ID" value="NZ_AFGF01000015.1"/>
</dbReference>
<dbReference type="eggNOG" id="COG4339">
    <property type="taxonomic scope" value="Bacteria"/>
</dbReference>
<dbReference type="STRING" id="1009370.ALO_01534"/>
<keyword evidence="2" id="KW-1185">Reference proteome</keyword>
<evidence type="ECO:0000313" key="2">
    <source>
        <dbReference type="Proteomes" id="UP000003240"/>
    </source>
</evidence>
<dbReference type="PANTHER" id="PTHR21174:SF0">
    <property type="entry name" value="HD PHOSPHOHYDROLASE FAMILY PROTEIN-RELATED"/>
    <property type="match status" value="1"/>
</dbReference>
<dbReference type="InterPro" id="IPR009218">
    <property type="entry name" value="HD_phosphohydro"/>
</dbReference>
<organism evidence="1 2">
    <name type="scientific">Acetonema longum DSM 6540</name>
    <dbReference type="NCBI Taxonomy" id="1009370"/>
    <lineage>
        <taxon>Bacteria</taxon>
        <taxon>Bacillati</taxon>
        <taxon>Bacillota</taxon>
        <taxon>Negativicutes</taxon>
        <taxon>Acetonemataceae</taxon>
        <taxon>Acetonema</taxon>
    </lineage>
</organism>
<dbReference type="SUPFAM" id="SSF109604">
    <property type="entry name" value="HD-domain/PDEase-like"/>
    <property type="match status" value="1"/>
</dbReference>
<dbReference type="Proteomes" id="UP000003240">
    <property type="component" value="Unassembled WGS sequence"/>
</dbReference>
<dbReference type="AlphaFoldDB" id="F7NE44"/>
<sequence length="218" mass="25003">MDFDATARWRLLSGRMDWDRDAAGQVYEWIHDSYSQYFRAYHNLDHLAECFGHFDRIRRHLARPDMVDYALWMHDLVCVPGSICNEALSAMAAEQWADRLGAPEGFGRTAGNYILLTGHGLTAGERGGIPPDAAYLLDIDLAVLSRSTPEYEIYETAIRREYACLDAAVYRKGRCQVLAQFLTRPRIYRTESFGGSYEQQARANIRQAMHRLTQEEQT</sequence>
<dbReference type="PIRSF" id="PIRSF035170">
    <property type="entry name" value="HD_phosphohydro"/>
    <property type="match status" value="1"/>
</dbReference>
<dbReference type="OrthoDB" id="9808993at2"/>
<accession>F7NE44</accession>
<dbReference type="EMBL" id="AFGF01000015">
    <property type="protein sequence ID" value="EGO65699.1"/>
    <property type="molecule type" value="Genomic_DNA"/>
</dbReference>
<evidence type="ECO:0000313" key="1">
    <source>
        <dbReference type="EMBL" id="EGO65699.1"/>
    </source>
</evidence>
<comment type="caution">
    <text evidence="1">The sequence shown here is derived from an EMBL/GenBank/DDBJ whole genome shotgun (WGS) entry which is preliminary data.</text>
</comment>